<dbReference type="AlphaFoldDB" id="A0A226E937"/>
<keyword evidence="2" id="KW-1185">Reference proteome</keyword>
<evidence type="ECO:0008006" key="3">
    <source>
        <dbReference type="Google" id="ProtNLM"/>
    </source>
</evidence>
<evidence type="ECO:0000313" key="2">
    <source>
        <dbReference type="Proteomes" id="UP000198287"/>
    </source>
</evidence>
<protein>
    <recommendedName>
        <fullName evidence="3">DUF4806 domain-containing protein</fullName>
    </recommendedName>
</protein>
<proteinExistence type="predicted"/>
<accession>A0A226E937</accession>
<dbReference type="EMBL" id="LNIX01000005">
    <property type="protein sequence ID" value="OXA53828.1"/>
    <property type="molecule type" value="Genomic_DNA"/>
</dbReference>
<sequence>MLRQLLKIQRSQVDILDQLTRSGANFQNSNPIDYSTPPTFPLDSIVEIRGFEVFLQTETDFDLAVSNLALIGRLTITEVVRKILRRILSPSFACQVSYSGKGSNKLAFKDFPQVHRLVFETVRNHTKFNE</sequence>
<evidence type="ECO:0000313" key="1">
    <source>
        <dbReference type="EMBL" id="OXA53828.1"/>
    </source>
</evidence>
<dbReference type="Proteomes" id="UP000198287">
    <property type="component" value="Unassembled WGS sequence"/>
</dbReference>
<reference evidence="1 2" key="1">
    <citation type="submission" date="2015-12" db="EMBL/GenBank/DDBJ databases">
        <title>The genome of Folsomia candida.</title>
        <authorList>
            <person name="Faddeeva A."/>
            <person name="Derks M.F."/>
            <person name="Anvar Y."/>
            <person name="Smit S."/>
            <person name="Van Straalen N."/>
            <person name="Roelofs D."/>
        </authorList>
    </citation>
    <scope>NUCLEOTIDE SEQUENCE [LARGE SCALE GENOMIC DNA]</scope>
    <source>
        <strain evidence="1 2">VU population</strain>
        <tissue evidence="1">Whole body</tissue>
    </source>
</reference>
<name>A0A226E937_FOLCA</name>
<gene>
    <name evidence="1" type="ORF">Fcan01_11369</name>
</gene>
<comment type="caution">
    <text evidence="1">The sequence shown here is derived from an EMBL/GenBank/DDBJ whole genome shotgun (WGS) entry which is preliminary data.</text>
</comment>
<organism evidence="1 2">
    <name type="scientific">Folsomia candida</name>
    <name type="common">Springtail</name>
    <dbReference type="NCBI Taxonomy" id="158441"/>
    <lineage>
        <taxon>Eukaryota</taxon>
        <taxon>Metazoa</taxon>
        <taxon>Ecdysozoa</taxon>
        <taxon>Arthropoda</taxon>
        <taxon>Hexapoda</taxon>
        <taxon>Collembola</taxon>
        <taxon>Entomobryomorpha</taxon>
        <taxon>Isotomoidea</taxon>
        <taxon>Isotomidae</taxon>
        <taxon>Proisotominae</taxon>
        <taxon>Folsomia</taxon>
    </lineage>
</organism>